<evidence type="ECO:0000313" key="1">
    <source>
        <dbReference type="EMBL" id="NGM19861.1"/>
    </source>
</evidence>
<dbReference type="Gene3D" id="3.40.1730.10">
    <property type="entry name" value="pa0076 domain"/>
    <property type="match status" value="1"/>
</dbReference>
<dbReference type="EMBL" id="JAAIKB010000002">
    <property type="protein sequence ID" value="NGM19861.1"/>
    <property type="molecule type" value="Genomic_DNA"/>
</dbReference>
<gene>
    <name evidence="1" type="primary">tagF</name>
    <name evidence="1" type="ORF">G3576_07525</name>
</gene>
<proteinExistence type="predicted"/>
<name>A0A6M1LHY3_9PROT</name>
<reference evidence="1 2" key="1">
    <citation type="submission" date="2020-03" db="EMBL/GenBank/DDBJ databases">
        <title>Roseomonas stagni sp. nov., isolated from pond water in Japan.</title>
        <authorList>
            <person name="Furuhata K."/>
            <person name="Miyamoto H."/>
            <person name="Goto K."/>
        </authorList>
    </citation>
    <scope>NUCLEOTIDE SEQUENCE [LARGE SCALE GENOMIC DNA]</scope>
    <source>
        <strain evidence="1 2">PeD5</strain>
    </source>
</reference>
<keyword evidence="2" id="KW-1185">Reference proteome</keyword>
<dbReference type="Pfam" id="PF09867">
    <property type="entry name" value="TagF_N"/>
    <property type="match status" value="1"/>
</dbReference>
<dbReference type="NCBIfam" id="TIGR03373">
    <property type="entry name" value="VI_minor_4"/>
    <property type="match status" value="1"/>
</dbReference>
<accession>A0A6M1LHY3</accession>
<comment type="caution">
    <text evidence="1">The sequence shown here is derived from an EMBL/GenBank/DDBJ whole genome shotgun (WGS) entry which is preliminary data.</text>
</comment>
<dbReference type="InterPro" id="IPR017748">
    <property type="entry name" value="TagF"/>
</dbReference>
<dbReference type="Proteomes" id="UP000475385">
    <property type="component" value="Unassembled WGS sequence"/>
</dbReference>
<dbReference type="AlphaFoldDB" id="A0A6M1LHY3"/>
<protein>
    <submittedName>
        <fullName evidence="1">Type VI secretion system-associated protein TagF</fullName>
    </submittedName>
</protein>
<dbReference type="RefSeq" id="WP_164693729.1">
    <property type="nucleotide sequence ID" value="NZ_JAAIKB010000002.1"/>
</dbReference>
<evidence type="ECO:0000313" key="2">
    <source>
        <dbReference type="Proteomes" id="UP000475385"/>
    </source>
</evidence>
<sequence length="168" mass="17529">MATGLYGKLPAHGDFVRRGLPDSFVGPWDAWLQAGIAEARDALGEDFAGAWAAAPAWCFRLPAGACGPDAVAGLLVPSEDMVGRLFPVTLARLLAPGEAPGAAWYPALDAAARRPGQDADTLLAAITAADASEDDAPAEGWWRLDGARWDWPALPPPELFRVLAEGGG</sequence>
<organism evidence="1 2">
    <name type="scientific">Falsiroseomonas algicola</name>
    <dbReference type="NCBI Taxonomy" id="2716930"/>
    <lineage>
        <taxon>Bacteria</taxon>
        <taxon>Pseudomonadati</taxon>
        <taxon>Pseudomonadota</taxon>
        <taxon>Alphaproteobacteria</taxon>
        <taxon>Acetobacterales</taxon>
        <taxon>Roseomonadaceae</taxon>
        <taxon>Falsiroseomonas</taxon>
    </lineage>
</organism>
<dbReference type="InterPro" id="IPR038225">
    <property type="entry name" value="TagF_sf"/>
</dbReference>